<evidence type="ECO:0000313" key="3">
    <source>
        <dbReference type="Proteomes" id="UP000070544"/>
    </source>
</evidence>
<sequence length="170" mass="19044">MVFKDGDFRLFRIGATGSEVSGDGSSMSSNDESVDRDQRMLKELLLQRDRRCVVTGKSYPECLHASHVIPVAGSWHRNPQALQRVLEAVTTNGMENGRLLDASWMPLSMRRSTISNSPSFPPPLAAPTKFLLWERTLMCTNTMVHKSEYRRGSTVPKEHNGRTTSHIPTS</sequence>
<dbReference type="EMBL" id="KQ965734">
    <property type="protein sequence ID" value="KXS20975.1"/>
    <property type="molecule type" value="Genomic_DNA"/>
</dbReference>
<protein>
    <submittedName>
        <fullName evidence="2">Uncharacterized protein</fullName>
    </submittedName>
</protein>
<reference evidence="2 3" key="1">
    <citation type="journal article" date="2015" name="Genome Biol. Evol.">
        <title>Phylogenomic analyses indicate that early fungi evolved digesting cell walls of algal ancestors of land plants.</title>
        <authorList>
            <person name="Chang Y."/>
            <person name="Wang S."/>
            <person name="Sekimoto S."/>
            <person name="Aerts A.L."/>
            <person name="Choi C."/>
            <person name="Clum A."/>
            <person name="LaButti K.M."/>
            <person name="Lindquist E.A."/>
            <person name="Yee Ngan C."/>
            <person name="Ohm R.A."/>
            <person name="Salamov A.A."/>
            <person name="Grigoriev I.V."/>
            <person name="Spatafora J.W."/>
            <person name="Berbee M.L."/>
        </authorList>
    </citation>
    <scope>NUCLEOTIDE SEQUENCE [LARGE SCALE GENOMIC DNA]</scope>
    <source>
        <strain evidence="2 3">JEL478</strain>
    </source>
</reference>
<name>A0A139AWX3_GONPJ</name>
<feature type="region of interest" description="Disordered" evidence="1">
    <location>
        <begin position="148"/>
        <end position="170"/>
    </location>
</feature>
<keyword evidence="3" id="KW-1185">Reference proteome</keyword>
<evidence type="ECO:0000313" key="2">
    <source>
        <dbReference type="EMBL" id="KXS20975.1"/>
    </source>
</evidence>
<accession>A0A139AWX3</accession>
<dbReference type="AlphaFoldDB" id="A0A139AWX3"/>
<feature type="compositionally biased region" description="Basic and acidic residues" evidence="1">
    <location>
        <begin position="148"/>
        <end position="161"/>
    </location>
</feature>
<gene>
    <name evidence="2" type="ORF">M427DRAFT_51928</name>
</gene>
<dbReference type="OrthoDB" id="2161682at2759"/>
<proteinExistence type="predicted"/>
<organism evidence="2 3">
    <name type="scientific">Gonapodya prolifera (strain JEL478)</name>
    <name type="common">Monoblepharis prolifera</name>
    <dbReference type="NCBI Taxonomy" id="1344416"/>
    <lineage>
        <taxon>Eukaryota</taxon>
        <taxon>Fungi</taxon>
        <taxon>Fungi incertae sedis</taxon>
        <taxon>Chytridiomycota</taxon>
        <taxon>Chytridiomycota incertae sedis</taxon>
        <taxon>Monoblepharidomycetes</taxon>
        <taxon>Monoblepharidales</taxon>
        <taxon>Gonapodyaceae</taxon>
        <taxon>Gonapodya</taxon>
    </lineage>
</organism>
<evidence type="ECO:0000256" key="1">
    <source>
        <dbReference type="SAM" id="MobiDB-lite"/>
    </source>
</evidence>
<dbReference type="Proteomes" id="UP000070544">
    <property type="component" value="Unassembled WGS sequence"/>
</dbReference>